<keyword evidence="9" id="KW-0831">Ubiquinone biosynthesis</keyword>
<dbReference type="FunFam" id="1.10.357.140:FF:000008">
    <property type="entry name" value="4-hydroxybenzoate octaprenyltransferase"/>
    <property type="match status" value="1"/>
</dbReference>
<feature type="transmembrane region" description="Helical" evidence="9">
    <location>
        <begin position="276"/>
        <end position="297"/>
    </location>
</feature>
<dbReference type="Gene3D" id="1.20.120.1780">
    <property type="entry name" value="UbiA prenyltransferase"/>
    <property type="match status" value="1"/>
</dbReference>
<evidence type="ECO:0000256" key="4">
    <source>
        <dbReference type="ARBA" id="ARBA00005985"/>
    </source>
</evidence>
<dbReference type="GO" id="GO:0006744">
    <property type="term" value="P:ubiquinone biosynthetic process"/>
    <property type="evidence" value="ECO:0007669"/>
    <property type="project" value="UniProtKB-UniRule"/>
</dbReference>
<evidence type="ECO:0000256" key="7">
    <source>
        <dbReference type="ARBA" id="ARBA00022989"/>
    </source>
</evidence>
<evidence type="ECO:0000256" key="3">
    <source>
        <dbReference type="ARBA" id="ARBA00005179"/>
    </source>
</evidence>
<proteinExistence type="inferred from homology"/>
<evidence type="ECO:0000256" key="6">
    <source>
        <dbReference type="ARBA" id="ARBA00022692"/>
    </source>
</evidence>
<name>A0AAV1CBQ9_OLDCO</name>
<evidence type="ECO:0000313" key="10">
    <source>
        <dbReference type="EMBL" id="CAI9091907.1"/>
    </source>
</evidence>
<comment type="function">
    <text evidence="9">Catalyzes the prenylation of para-hydroxybenzoate (PHB) with an all-trans polyprenyl group. Mediates the second step in the final reaction sequence of coenzyme Q (CoQ) biosynthesis, which is the condensation of the polyisoprenoid side chain with PHB, generating the first membrane-bound Q intermediate.</text>
</comment>
<evidence type="ECO:0000256" key="5">
    <source>
        <dbReference type="ARBA" id="ARBA00022679"/>
    </source>
</evidence>
<dbReference type="PROSITE" id="PS00943">
    <property type="entry name" value="UBIA"/>
    <property type="match status" value="1"/>
</dbReference>
<dbReference type="PANTHER" id="PTHR11048:SF28">
    <property type="entry name" value="4-HYDROXYBENZOATE POLYPRENYLTRANSFERASE, MITOCHONDRIAL"/>
    <property type="match status" value="1"/>
</dbReference>
<comment type="cofactor">
    <cofactor evidence="1 9">
        <name>Mg(2+)</name>
        <dbReference type="ChEBI" id="CHEBI:18420"/>
    </cofactor>
</comment>
<evidence type="ECO:0000256" key="9">
    <source>
        <dbReference type="HAMAP-Rule" id="MF_03189"/>
    </source>
</evidence>
<keyword evidence="9" id="KW-0999">Mitochondrion inner membrane</keyword>
<comment type="catalytic activity">
    <reaction evidence="9">
        <text>an all-trans-polyprenyl diphosphate + 4-hydroxybenzoate = a 4-hydroxy-3-(all-trans-polyprenyl)benzoate + diphosphate</text>
        <dbReference type="Rhea" id="RHEA:44504"/>
        <dbReference type="Rhea" id="RHEA-COMP:9514"/>
        <dbReference type="Rhea" id="RHEA-COMP:9564"/>
        <dbReference type="ChEBI" id="CHEBI:17879"/>
        <dbReference type="ChEBI" id="CHEBI:33019"/>
        <dbReference type="ChEBI" id="CHEBI:58914"/>
        <dbReference type="ChEBI" id="CHEBI:78396"/>
        <dbReference type="EC" id="2.5.1.39"/>
    </reaction>
</comment>
<keyword evidence="5 9" id="KW-0808">Transferase</keyword>
<evidence type="ECO:0000256" key="1">
    <source>
        <dbReference type="ARBA" id="ARBA00001946"/>
    </source>
</evidence>
<comment type="similarity">
    <text evidence="4 9">Belongs to the UbiA prenyltransferase family.</text>
</comment>
<gene>
    <name evidence="10" type="ORF">OLC1_LOCUS3713</name>
</gene>
<dbReference type="InterPro" id="IPR044878">
    <property type="entry name" value="UbiA_sf"/>
</dbReference>
<dbReference type="Gene3D" id="1.10.357.140">
    <property type="entry name" value="UbiA prenyltransferase"/>
    <property type="match status" value="1"/>
</dbReference>
<sequence>MAKHLGLFPAARLSLNLKPNNDVHKSSILLLKPPIKSNSYYFDPSFCKLANVRRLGGAVVGAYYDAKYSEDTIHRDQAPGGGEAVVVEEQPTALPAAASDNTNWIDVHLPEKARPYAYLVRFNNQIGPWIVGWPYFLSIALTAEPGKLPDMKMLGLFLVIAFMERNIMMTINDIIDQDIDAKVERTKTRPIAAGSISTIQAVCFLGFQMLINYVLYHQVNPLSRKLWLLSVIMTFTYPITKRITYLSQAYLSIYVHWGALMSWAAVKGSLEPFSVLLPLFISGFFWTLLYETIYACQDKEADAKLGLKSTALLFGDSIKVWLAGFGVATISGFALTGFNANIGWPYYTSLVAAAYHLAWQIVTVDLENPADCKLKQKSNKWIGVILFFGIVLGKLVA</sequence>
<dbReference type="EMBL" id="OX459118">
    <property type="protein sequence ID" value="CAI9091907.1"/>
    <property type="molecule type" value="Genomic_DNA"/>
</dbReference>
<evidence type="ECO:0000256" key="2">
    <source>
        <dbReference type="ARBA" id="ARBA00004141"/>
    </source>
</evidence>
<dbReference type="AlphaFoldDB" id="A0AAV1CBQ9"/>
<accession>A0AAV1CBQ9</accession>
<dbReference type="HAMAP" id="MF_01635">
    <property type="entry name" value="UbiA"/>
    <property type="match status" value="1"/>
</dbReference>
<dbReference type="GO" id="GO:0005743">
    <property type="term" value="C:mitochondrial inner membrane"/>
    <property type="evidence" value="ECO:0007669"/>
    <property type="project" value="UniProtKB-SubCell"/>
</dbReference>
<dbReference type="InterPro" id="IPR039653">
    <property type="entry name" value="Prenyltransferase"/>
</dbReference>
<dbReference type="InterPro" id="IPR000537">
    <property type="entry name" value="UbiA_prenyltransferase"/>
</dbReference>
<dbReference type="FunFam" id="1.20.120.1780:FF:000001">
    <property type="entry name" value="4-hydroxybenzoate octaprenyltransferase"/>
    <property type="match status" value="1"/>
</dbReference>
<comment type="pathway">
    <text evidence="3">Secondary metabolite biosynthesis.</text>
</comment>
<feature type="transmembrane region" description="Helical" evidence="9">
    <location>
        <begin position="318"/>
        <end position="338"/>
    </location>
</feature>
<evidence type="ECO:0000256" key="8">
    <source>
        <dbReference type="ARBA" id="ARBA00023136"/>
    </source>
</evidence>
<protein>
    <recommendedName>
        <fullName evidence="9">4-hydroxybenzoate polyprenyltransferase, mitochondrial</fullName>
        <shortName evidence="9">4-HB polyprenyltransferase</shortName>
        <ecNumber evidence="9">2.5.1.39</ecNumber>
    </recommendedName>
    <alternativeName>
        <fullName evidence="9">Para-hydroxybenzoate--polyprenyltransferase</fullName>
        <shortName evidence="9">PHB:PPT</shortName>
        <shortName evidence="9">PHB:polyprenyltransferase</shortName>
    </alternativeName>
</protein>
<evidence type="ECO:0000313" key="11">
    <source>
        <dbReference type="Proteomes" id="UP001161247"/>
    </source>
</evidence>
<comment type="pathway">
    <text evidence="9">Cofactor biosynthesis; ubiquinone biosynthesis.</text>
</comment>
<keyword evidence="11" id="KW-1185">Reference proteome</keyword>
<dbReference type="PANTHER" id="PTHR11048">
    <property type="entry name" value="PRENYLTRANSFERASES"/>
    <property type="match status" value="1"/>
</dbReference>
<keyword evidence="8 9" id="KW-0472">Membrane</keyword>
<keyword evidence="7 9" id="KW-1133">Transmembrane helix</keyword>
<dbReference type="InterPro" id="IPR030470">
    <property type="entry name" value="UbiA_prenylTrfase_CS"/>
</dbReference>
<dbReference type="CDD" id="cd13959">
    <property type="entry name" value="PT_UbiA_COQ2"/>
    <property type="match status" value="1"/>
</dbReference>
<reference evidence="10" key="1">
    <citation type="submission" date="2023-03" db="EMBL/GenBank/DDBJ databases">
        <authorList>
            <person name="Julca I."/>
        </authorList>
    </citation>
    <scope>NUCLEOTIDE SEQUENCE</scope>
</reference>
<keyword evidence="9" id="KW-0414">Isoprene biosynthesis</keyword>
<dbReference type="GO" id="GO:0008412">
    <property type="term" value="F:4-hydroxybenzoate polyprenyltransferase activity"/>
    <property type="evidence" value="ECO:0007669"/>
    <property type="project" value="UniProtKB-EC"/>
</dbReference>
<dbReference type="EC" id="2.5.1.39" evidence="9"/>
<organism evidence="10 11">
    <name type="scientific">Oldenlandia corymbosa var. corymbosa</name>
    <dbReference type="NCBI Taxonomy" id="529605"/>
    <lineage>
        <taxon>Eukaryota</taxon>
        <taxon>Viridiplantae</taxon>
        <taxon>Streptophyta</taxon>
        <taxon>Embryophyta</taxon>
        <taxon>Tracheophyta</taxon>
        <taxon>Spermatophyta</taxon>
        <taxon>Magnoliopsida</taxon>
        <taxon>eudicotyledons</taxon>
        <taxon>Gunneridae</taxon>
        <taxon>Pentapetalae</taxon>
        <taxon>asterids</taxon>
        <taxon>lamiids</taxon>
        <taxon>Gentianales</taxon>
        <taxon>Rubiaceae</taxon>
        <taxon>Rubioideae</taxon>
        <taxon>Spermacoceae</taxon>
        <taxon>Hedyotis-Oldenlandia complex</taxon>
        <taxon>Oldenlandia</taxon>
    </lineage>
</organism>
<dbReference type="Proteomes" id="UP001161247">
    <property type="component" value="Chromosome 1"/>
</dbReference>
<comment type="subcellular location">
    <subcellularLocation>
        <location evidence="2">Membrane</location>
        <topology evidence="2">Multi-pass membrane protein</topology>
    </subcellularLocation>
    <subcellularLocation>
        <location evidence="9">Mitochondrion inner membrane</location>
        <topology evidence="9">Multi-pass membrane protein</topology>
        <orientation evidence="9">Matrix side</orientation>
    </subcellularLocation>
</comment>
<dbReference type="Pfam" id="PF01040">
    <property type="entry name" value="UbiA"/>
    <property type="match status" value="1"/>
</dbReference>
<dbReference type="GO" id="GO:0008299">
    <property type="term" value="P:isoprenoid biosynthetic process"/>
    <property type="evidence" value="ECO:0007669"/>
    <property type="project" value="UniProtKB-UniRule"/>
</dbReference>
<dbReference type="InterPro" id="IPR006370">
    <property type="entry name" value="HB_polyprenyltransferase-like"/>
</dbReference>
<keyword evidence="6 9" id="KW-0812">Transmembrane</keyword>
<feature type="transmembrane region" description="Helical" evidence="9">
    <location>
        <begin position="251"/>
        <end position="270"/>
    </location>
</feature>
<keyword evidence="9" id="KW-0496">Mitochondrion</keyword>